<evidence type="ECO:0000313" key="1">
    <source>
        <dbReference type="EMBL" id="KKM13318.1"/>
    </source>
</evidence>
<gene>
    <name evidence="1" type="ORF">LCGC14_1717410</name>
</gene>
<dbReference type="EMBL" id="LAZR01015405">
    <property type="protein sequence ID" value="KKM13318.1"/>
    <property type="molecule type" value="Genomic_DNA"/>
</dbReference>
<accession>A0A0F9JTU5</accession>
<name>A0A0F9JTU5_9ZZZZ</name>
<dbReference type="AlphaFoldDB" id="A0A0F9JTU5"/>
<proteinExistence type="predicted"/>
<reference evidence="1" key="1">
    <citation type="journal article" date="2015" name="Nature">
        <title>Complex archaea that bridge the gap between prokaryotes and eukaryotes.</title>
        <authorList>
            <person name="Spang A."/>
            <person name="Saw J.H."/>
            <person name="Jorgensen S.L."/>
            <person name="Zaremba-Niedzwiedzka K."/>
            <person name="Martijn J."/>
            <person name="Lind A.E."/>
            <person name="van Eijk R."/>
            <person name="Schleper C."/>
            <person name="Guy L."/>
            <person name="Ettema T.J."/>
        </authorList>
    </citation>
    <scope>NUCLEOTIDE SEQUENCE</scope>
</reference>
<sequence>MTECIWCKGKAVCRDKKVLKSGKSERYLYYCEFHKKQGIIWGWLDEMDLEDINGN</sequence>
<protein>
    <submittedName>
        <fullName evidence="1">Uncharacterized protein</fullName>
    </submittedName>
</protein>
<organism evidence="1">
    <name type="scientific">marine sediment metagenome</name>
    <dbReference type="NCBI Taxonomy" id="412755"/>
    <lineage>
        <taxon>unclassified sequences</taxon>
        <taxon>metagenomes</taxon>
        <taxon>ecological metagenomes</taxon>
    </lineage>
</organism>
<comment type="caution">
    <text evidence="1">The sequence shown here is derived from an EMBL/GenBank/DDBJ whole genome shotgun (WGS) entry which is preliminary data.</text>
</comment>